<keyword evidence="2" id="KW-1185">Reference proteome</keyword>
<dbReference type="Pfam" id="PF10076">
    <property type="entry name" value="Phage_Mu_Gp48"/>
    <property type="match status" value="1"/>
</dbReference>
<comment type="caution">
    <text evidence="1">The sequence shown here is derived from an EMBL/GenBank/DDBJ whole genome shotgun (WGS) entry which is preliminary data.</text>
</comment>
<dbReference type="InterPro" id="IPR018755">
    <property type="entry name" value="Phage_Mu_Gp48"/>
</dbReference>
<protein>
    <submittedName>
        <fullName evidence="1">DUF2313 domain-containing protein</fullName>
    </submittedName>
</protein>
<reference evidence="1 2" key="1">
    <citation type="submission" date="2021-01" db="EMBL/GenBank/DDBJ databases">
        <title>Draft Genome Sequence and Polyhydroxyalkanoate Biosynthetic Potential of Jeongeupia naejangsanensis Type Strain DSM 24253.</title>
        <authorList>
            <person name="Turrini P."/>
            <person name="Artuso I."/>
            <person name="Lugli G.A."/>
            <person name="Frangipani E."/>
            <person name="Ventura M."/>
            <person name="Visca P."/>
        </authorList>
    </citation>
    <scope>NUCLEOTIDE SEQUENCE [LARGE SCALE GENOMIC DNA]</scope>
    <source>
        <strain evidence="1 2">DSM 24253</strain>
    </source>
</reference>
<accession>A0ABS2BGR7</accession>
<organism evidence="1 2">
    <name type="scientific">Jeongeupia naejangsanensis</name>
    <dbReference type="NCBI Taxonomy" id="613195"/>
    <lineage>
        <taxon>Bacteria</taxon>
        <taxon>Pseudomonadati</taxon>
        <taxon>Pseudomonadota</taxon>
        <taxon>Betaproteobacteria</taxon>
        <taxon>Neisseriales</taxon>
        <taxon>Chitinibacteraceae</taxon>
        <taxon>Jeongeupia</taxon>
    </lineage>
</organism>
<evidence type="ECO:0000313" key="2">
    <source>
        <dbReference type="Proteomes" id="UP000809431"/>
    </source>
</evidence>
<sequence>MDELTEAYRQQLLALLPRGLAWNRSPDGNLNQWLAGVAVEFARADQYLAQLFTEADPRQTSALLPEWEASLGLPDRCTSPGRGIEARRASVVTKYTDLGGARVPRYIRIAESLGYTGVSIRRFVPYSVISPVDVPLCTERSRFCWELHVAEETRVTPWAVIGGVNEPLSSWGDAELECVIRRESPAISNVIISYGNTHVSH</sequence>
<evidence type="ECO:0000313" key="1">
    <source>
        <dbReference type="EMBL" id="MBM3114293.1"/>
    </source>
</evidence>
<dbReference type="EMBL" id="JAESND010000001">
    <property type="protein sequence ID" value="MBM3114293.1"/>
    <property type="molecule type" value="Genomic_DNA"/>
</dbReference>
<dbReference type="RefSeq" id="WP_203535998.1">
    <property type="nucleotide sequence ID" value="NZ_JAESND010000001.1"/>
</dbReference>
<name>A0ABS2BGR7_9NEIS</name>
<gene>
    <name evidence="1" type="ORF">JMJ54_00505</name>
</gene>
<dbReference type="Proteomes" id="UP000809431">
    <property type="component" value="Unassembled WGS sequence"/>
</dbReference>
<proteinExistence type="predicted"/>